<feature type="chain" id="PRO_5009535092" evidence="2">
    <location>
        <begin position="27"/>
        <end position="196"/>
    </location>
</feature>
<evidence type="ECO:0000256" key="2">
    <source>
        <dbReference type="SAM" id="SignalP"/>
    </source>
</evidence>
<protein>
    <submittedName>
        <fullName evidence="3">Uncharacterized protein</fullName>
    </submittedName>
</protein>
<sequence length="196" mass="21265">MKKFKSLFILSVISVIFALNANRVSASEGYIELTNTVNEASRCYIFSVLMEDGTYRALTSCRDISYPGGTEVFNYIVWANPVSGGNPIKLGTLGLGKVEFESEVAYTSLFVTKQQDGKKVNSPAGQVVMQGSVQKVGILENPSQAKFDRELDEVEPTATPIPQKKTSSLNIFRLGGVLAFVGLVGAIVLVFVITKK</sequence>
<keyword evidence="2" id="KW-0732">Signal</keyword>
<name>A0A1F8CTP9_9BACT</name>
<comment type="caution">
    <text evidence="3">The sequence shown here is derived from an EMBL/GenBank/DDBJ whole genome shotgun (WGS) entry which is preliminary data.</text>
</comment>
<keyword evidence="1" id="KW-0472">Membrane</keyword>
<keyword evidence="1" id="KW-0812">Transmembrane</keyword>
<dbReference type="AlphaFoldDB" id="A0A1F8CTP9"/>
<keyword evidence="1" id="KW-1133">Transmembrane helix</keyword>
<feature type="transmembrane region" description="Helical" evidence="1">
    <location>
        <begin position="171"/>
        <end position="193"/>
    </location>
</feature>
<proteinExistence type="predicted"/>
<dbReference type="STRING" id="1802538.A2382_02175"/>
<dbReference type="Proteomes" id="UP000178999">
    <property type="component" value="Unassembled WGS sequence"/>
</dbReference>
<gene>
    <name evidence="3" type="ORF">A2382_02175</name>
</gene>
<dbReference type="EMBL" id="MGHY01000009">
    <property type="protein sequence ID" value="OGM79704.1"/>
    <property type="molecule type" value="Genomic_DNA"/>
</dbReference>
<reference evidence="3 4" key="1">
    <citation type="journal article" date="2016" name="Nat. Commun.">
        <title>Thousands of microbial genomes shed light on interconnected biogeochemical processes in an aquifer system.</title>
        <authorList>
            <person name="Anantharaman K."/>
            <person name="Brown C.T."/>
            <person name="Hug L.A."/>
            <person name="Sharon I."/>
            <person name="Castelle C.J."/>
            <person name="Probst A.J."/>
            <person name="Thomas B.C."/>
            <person name="Singh A."/>
            <person name="Wilkins M.J."/>
            <person name="Karaoz U."/>
            <person name="Brodie E.L."/>
            <person name="Williams K.H."/>
            <person name="Hubbard S.S."/>
            <person name="Banfield J.F."/>
        </authorList>
    </citation>
    <scope>NUCLEOTIDE SEQUENCE [LARGE SCALE GENOMIC DNA]</scope>
</reference>
<feature type="signal peptide" evidence="2">
    <location>
        <begin position="1"/>
        <end position="26"/>
    </location>
</feature>
<organism evidence="3 4">
    <name type="scientific">Candidatus Woesebacteria bacterium RIFOXYB1_FULL_38_16</name>
    <dbReference type="NCBI Taxonomy" id="1802538"/>
    <lineage>
        <taxon>Bacteria</taxon>
        <taxon>Candidatus Woeseibacteriota</taxon>
    </lineage>
</organism>
<evidence type="ECO:0000313" key="4">
    <source>
        <dbReference type="Proteomes" id="UP000178999"/>
    </source>
</evidence>
<evidence type="ECO:0000256" key="1">
    <source>
        <dbReference type="SAM" id="Phobius"/>
    </source>
</evidence>
<accession>A0A1F8CTP9</accession>
<evidence type="ECO:0000313" key="3">
    <source>
        <dbReference type="EMBL" id="OGM79704.1"/>
    </source>
</evidence>